<keyword evidence="3" id="KW-0804">Transcription</keyword>
<organism evidence="6 8">
    <name type="scientific">Moraxella equi</name>
    <dbReference type="NCBI Taxonomy" id="60442"/>
    <lineage>
        <taxon>Bacteria</taxon>
        <taxon>Pseudomonadati</taxon>
        <taxon>Pseudomonadota</taxon>
        <taxon>Gammaproteobacteria</taxon>
        <taxon>Moraxellales</taxon>
        <taxon>Moraxellaceae</taxon>
        <taxon>Moraxella</taxon>
    </lineage>
</organism>
<dbReference type="PANTHER" id="PTHR33154:SF33">
    <property type="entry name" value="TRANSCRIPTIONAL REPRESSOR SDPR"/>
    <property type="match status" value="1"/>
</dbReference>
<dbReference type="PROSITE" id="PS50987">
    <property type="entry name" value="HTH_ARSR_2"/>
    <property type="match status" value="1"/>
</dbReference>
<sequence>MQTLIDTFKALANEHRLQMLVWLHHPALHFPDFSPECTTMQDGGWICVGKIAEKAGLAQSVVSGYLNTLKSVGLVESQRMGKWTYYRFAPNAKADLIEKLNQTFP</sequence>
<evidence type="ECO:0000256" key="1">
    <source>
        <dbReference type="ARBA" id="ARBA00023015"/>
    </source>
</evidence>
<evidence type="ECO:0000313" key="5">
    <source>
        <dbReference type="EMBL" id="OPH37933.1"/>
    </source>
</evidence>
<dbReference type="GO" id="GO:0003677">
    <property type="term" value="F:DNA binding"/>
    <property type="evidence" value="ECO:0007669"/>
    <property type="project" value="UniProtKB-KW"/>
</dbReference>
<dbReference type="Proteomes" id="UP000190777">
    <property type="component" value="Unassembled WGS sequence"/>
</dbReference>
<evidence type="ECO:0000259" key="4">
    <source>
        <dbReference type="PROSITE" id="PS50987"/>
    </source>
</evidence>
<dbReference type="EMBL" id="MXAP01000071">
    <property type="protein sequence ID" value="OPH37933.1"/>
    <property type="molecule type" value="Genomic_DNA"/>
</dbReference>
<name>A0A378QP64_9GAMM</name>
<dbReference type="InterPro" id="IPR011991">
    <property type="entry name" value="ArsR-like_HTH"/>
</dbReference>
<keyword evidence="2" id="KW-0238">DNA-binding</keyword>
<dbReference type="InterPro" id="IPR051081">
    <property type="entry name" value="HTH_MetalResp_TranReg"/>
</dbReference>
<gene>
    <name evidence="6" type="primary">bigR</name>
    <name evidence="5" type="ORF">B5J93_07355</name>
    <name evidence="6" type="ORF">NCTC11012_00496</name>
</gene>
<accession>A0A378QP64</accession>
<reference evidence="6 8" key="2">
    <citation type="submission" date="2018-06" db="EMBL/GenBank/DDBJ databases">
        <authorList>
            <consortium name="Pathogen Informatics"/>
            <person name="Doyle S."/>
        </authorList>
    </citation>
    <scope>NUCLEOTIDE SEQUENCE [LARGE SCALE GENOMIC DNA]</scope>
    <source>
        <strain evidence="6 8">NCTC11012</strain>
    </source>
</reference>
<dbReference type="Proteomes" id="UP000254618">
    <property type="component" value="Unassembled WGS sequence"/>
</dbReference>
<dbReference type="SMART" id="SM00418">
    <property type="entry name" value="HTH_ARSR"/>
    <property type="match status" value="1"/>
</dbReference>
<dbReference type="InterPro" id="IPR036388">
    <property type="entry name" value="WH-like_DNA-bd_sf"/>
</dbReference>
<protein>
    <submittedName>
        <fullName evidence="6">Biofilm growth-associated repressor</fullName>
    </submittedName>
</protein>
<dbReference type="GO" id="GO:0003700">
    <property type="term" value="F:DNA-binding transcription factor activity"/>
    <property type="evidence" value="ECO:0007669"/>
    <property type="project" value="InterPro"/>
</dbReference>
<evidence type="ECO:0000256" key="2">
    <source>
        <dbReference type="ARBA" id="ARBA00023125"/>
    </source>
</evidence>
<dbReference type="Pfam" id="PF01022">
    <property type="entry name" value="HTH_5"/>
    <property type="match status" value="1"/>
</dbReference>
<proteinExistence type="predicted"/>
<dbReference type="InterPro" id="IPR001845">
    <property type="entry name" value="HTH_ArsR_DNA-bd_dom"/>
</dbReference>
<dbReference type="SUPFAM" id="SSF46785">
    <property type="entry name" value="Winged helix' DNA-binding domain"/>
    <property type="match status" value="1"/>
</dbReference>
<evidence type="ECO:0000313" key="6">
    <source>
        <dbReference type="EMBL" id="STZ02272.1"/>
    </source>
</evidence>
<dbReference type="RefSeq" id="WP_079325800.1">
    <property type="nucleotide sequence ID" value="NZ_MXAP01000071.1"/>
</dbReference>
<evidence type="ECO:0000313" key="8">
    <source>
        <dbReference type="Proteomes" id="UP000254618"/>
    </source>
</evidence>
<dbReference type="EMBL" id="UGQF01000001">
    <property type="protein sequence ID" value="STZ02272.1"/>
    <property type="molecule type" value="Genomic_DNA"/>
</dbReference>
<dbReference type="PANTHER" id="PTHR33154">
    <property type="entry name" value="TRANSCRIPTIONAL REGULATOR, ARSR FAMILY"/>
    <property type="match status" value="1"/>
</dbReference>
<dbReference type="AlphaFoldDB" id="A0A378QP64"/>
<dbReference type="CDD" id="cd00090">
    <property type="entry name" value="HTH_ARSR"/>
    <property type="match status" value="1"/>
</dbReference>
<dbReference type="InterPro" id="IPR036390">
    <property type="entry name" value="WH_DNA-bd_sf"/>
</dbReference>
<keyword evidence="7" id="KW-1185">Reference proteome</keyword>
<evidence type="ECO:0000256" key="3">
    <source>
        <dbReference type="ARBA" id="ARBA00023163"/>
    </source>
</evidence>
<evidence type="ECO:0000313" key="7">
    <source>
        <dbReference type="Proteomes" id="UP000190777"/>
    </source>
</evidence>
<keyword evidence="1" id="KW-0805">Transcription regulation</keyword>
<reference evidence="5 7" key="1">
    <citation type="submission" date="2017-03" db="EMBL/GenBank/DDBJ databases">
        <title>Draft genome sequence of Moraxella equi CCUG 4950T type strain.</title>
        <authorList>
            <person name="Salva-Serra F."/>
            <person name="Engstrom-Jakobsson H."/>
            <person name="Thorell K."/>
            <person name="Jaen-Luchoro D."/>
            <person name="Gonzales-Siles L."/>
            <person name="Karlsson R."/>
            <person name="Yazdan S."/>
            <person name="Boulund F."/>
            <person name="Johnning A."/>
            <person name="Engstrand L."/>
            <person name="Kristiansson E."/>
            <person name="Moore E."/>
        </authorList>
    </citation>
    <scope>NUCLEOTIDE SEQUENCE [LARGE SCALE GENOMIC DNA]</scope>
    <source>
        <strain evidence="5 7">CCUG 4950</strain>
    </source>
</reference>
<dbReference type="Gene3D" id="1.10.10.10">
    <property type="entry name" value="Winged helix-like DNA-binding domain superfamily/Winged helix DNA-binding domain"/>
    <property type="match status" value="1"/>
</dbReference>
<feature type="domain" description="HTH arsR-type" evidence="4">
    <location>
        <begin position="1"/>
        <end position="105"/>
    </location>
</feature>